<dbReference type="SUPFAM" id="SSF56300">
    <property type="entry name" value="Metallo-dependent phosphatases"/>
    <property type="match status" value="1"/>
</dbReference>
<evidence type="ECO:0000259" key="1">
    <source>
        <dbReference type="Pfam" id="PF00149"/>
    </source>
</evidence>
<organism evidence="2 3">
    <name type="scientific">Rhizobium subbaraonis</name>
    <dbReference type="NCBI Taxonomy" id="908946"/>
    <lineage>
        <taxon>Bacteria</taxon>
        <taxon>Pseudomonadati</taxon>
        <taxon>Pseudomonadota</taxon>
        <taxon>Alphaproteobacteria</taxon>
        <taxon>Hyphomicrobiales</taxon>
        <taxon>Rhizobiaceae</taxon>
        <taxon>Rhizobium/Agrobacterium group</taxon>
        <taxon>Rhizobium</taxon>
    </lineage>
</organism>
<reference evidence="2 3" key="1">
    <citation type="submission" date="2017-08" db="EMBL/GenBank/DDBJ databases">
        <authorList>
            <person name="de Groot N.N."/>
        </authorList>
    </citation>
    <scope>NUCLEOTIDE SEQUENCE [LARGE SCALE GENOMIC DNA]</scope>
    <source>
        <strain evidence="2 3">JC85</strain>
    </source>
</reference>
<sequence>MASYPPPVFSRRILLGTAAGLGAASLLRGVPGSAQTQDQMQPTALPARPRIDATFIFAADVHACLVTADALSPNCEAEGKTDANLVRHVRALNALEEKDWPKAIDGVPTGLESAGKPIGRPLGVVMGGDMTDDGGGQLKLPGEGWQLQQFANRYRQGGAPGQLRFPVYAGLGNHDLDQDGVPPHTDFYRREMRDYVEMNHRSSVFYKPPVPVTNFHVASDNYSWDWGGLHLVQLQRFGGDQTKNAISGLAWLKDDLATYAADGRPVVLFQHYGWDPFSLEKWDPAAHTFDDHGAGAAHWWSEDDRQALLATIAGYNVVAVFHGHEHPTPMIYRAEGLDLVKPVASYMGGFAVARVRDHLFEVVLGRAYGDRGEVVFTHAFSKPLTG</sequence>
<dbReference type="PANTHER" id="PTHR43143">
    <property type="entry name" value="METALLOPHOSPHOESTERASE, CALCINEURIN SUPERFAMILY"/>
    <property type="match status" value="1"/>
</dbReference>
<gene>
    <name evidence="2" type="ORF">SAMN05892877_103162</name>
</gene>
<dbReference type="PANTHER" id="PTHR43143:SF1">
    <property type="entry name" value="SERINE_THREONINE-PROTEIN PHOSPHATASE CPPED1"/>
    <property type="match status" value="1"/>
</dbReference>
<dbReference type="InterPro" id="IPR051918">
    <property type="entry name" value="STPP_CPPED1"/>
</dbReference>
<dbReference type="InterPro" id="IPR006311">
    <property type="entry name" value="TAT_signal"/>
</dbReference>
<feature type="domain" description="Calcineurin-like phosphoesterase" evidence="1">
    <location>
        <begin position="55"/>
        <end position="326"/>
    </location>
</feature>
<dbReference type="GO" id="GO:0016787">
    <property type="term" value="F:hydrolase activity"/>
    <property type="evidence" value="ECO:0007669"/>
    <property type="project" value="InterPro"/>
</dbReference>
<evidence type="ECO:0000313" key="3">
    <source>
        <dbReference type="Proteomes" id="UP000219167"/>
    </source>
</evidence>
<dbReference type="OrthoDB" id="8055872at2"/>
<dbReference type="InterPro" id="IPR004843">
    <property type="entry name" value="Calcineurin-like_PHP"/>
</dbReference>
<dbReference type="Gene3D" id="3.60.21.10">
    <property type="match status" value="1"/>
</dbReference>
<evidence type="ECO:0000313" key="2">
    <source>
        <dbReference type="EMBL" id="SOC36824.1"/>
    </source>
</evidence>
<accession>A0A285U4E8</accession>
<protein>
    <submittedName>
        <fullName evidence="2">Cytolysin (Calcineurin-like family phosphatase)</fullName>
    </submittedName>
</protein>
<dbReference type="InterPro" id="IPR029052">
    <property type="entry name" value="Metallo-depent_PP-like"/>
</dbReference>
<name>A0A285U4E8_9HYPH</name>
<keyword evidence="3" id="KW-1185">Reference proteome</keyword>
<dbReference type="AlphaFoldDB" id="A0A285U4E8"/>
<dbReference type="Pfam" id="PF00149">
    <property type="entry name" value="Metallophos"/>
    <property type="match status" value="1"/>
</dbReference>
<proteinExistence type="predicted"/>
<dbReference type="EMBL" id="OBQD01000003">
    <property type="protein sequence ID" value="SOC36824.1"/>
    <property type="molecule type" value="Genomic_DNA"/>
</dbReference>
<dbReference type="PROSITE" id="PS51318">
    <property type="entry name" value="TAT"/>
    <property type="match status" value="1"/>
</dbReference>
<dbReference type="Proteomes" id="UP000219167">
    <property type="component" value="Unassembled WGS sequence"/>
</dbReference>
<dbReference type="RefSeq" id="WP_097137031.1">
    <property type="nucleotide sequence ID" value="NZ_OBQD01000003.1"/>
</dbReference>